<dbReference type="PANTHER" id="PTHR23416:SF23">
    <property type="entry name" value="ACETYLTRANSFERASE C18B11.09C-RELATED"/>
    <property type="match status" value="1"/>
</dbReference>
<dbReference type="AlphaFoldDB" id="A0A3R7JS30"/>
<dbReference type="InterPro" id="IPR051159">
    <property type="entry name" value="Hexapeptide_acetyltransf"/>
</dbReference>
<evidence type="ECO:0000256" key="1">
    <source>
        <dbReference type="ARBA" id="ARBA00007274"/>
    </source>
</evidence>
<dbReference type="GO" id="GO:0008374">
    <property type="term" value="F:O-acyltransferase activity"/>
    <property type="evidence" value="ECO:0007669"/>
    <property type="project" value="TreeGrafter"/>
</dbReference>
<dbReference type="EMBL" id="JPWU03000217">
    <property type="protein sequence ID" value="KAG2522352.1"/>
    <property type="molecule type" value="Genomic_DNA"/>
</dbReference>
<protein>
    <recommendedName>
        <fullName evidence="3">Maltose/galactoside acetyltransferase domain-containing protein</fullName>
    </recommendedName>
</protein>
<keyword evidence="2" id="KW-0808">Transferase</keyword>
<evidence type="ECO:0000313" key="9">
    <source>
        <dbReference type="Proteomes" id="UP000285883"/>
    </source>
</evidence>
<dbReference type="SUPFAM" id="SSF51161">
    <property type="entry name" value="Trimeric LpxA-like enzymes"/>
    <property type="match status" value="2"/>
</dbReference>
<accession>A0A3R7JS30</accession>
<gene>
    <name evidence="6" type="ORF">BBI17_006882</name>
    <name evidence="7" type="ORF">BBO99_00004652</name>
    <name evidence="4" type="ORF">JM16_004367</name>
    <name evidence="5" type="ORF">JM18_003891</name>
</gene>
<feature type="domain" description="Maltose/galactoside acetyltransferase" evidence="3">
    <location>
        <begin position="157"/>
        <end position="211"/>
    </location>
</feature>
<dbReference type="Proteomes" id="UP000792063">
    <property type="component" value="Unassembled WGS sequence"/>
</dbReference>
<proteinExistence type="inferred from homology"/>
<dbReference type="FunFam" id="2.160.10.10:FF:000008">
    <property type="entry name" value="Maltose O-acetyltransferase"/>
    <property type="match status" value="1"/>
</dbReference>
<dbReference type="Proteomes" id="UP000285883">
    <property type="component" value="Unassembled WGS sequence"/>
</dbReference>
<keyword evidence="8" id="KW-1185">Reference proteome</keyword>
<dbReference type="CDD" id="cd04647">
    <property type="entry name" value="LbH_MAT_like"/>
    <property type="match status" value="1"/>
</dbReference>
<evidence type="ECO:0000313" key="4">
    <source>
        <dbReference type="EMBL" id="KAG2521166.1"/>
    </source>
</evidence>
<sequence length="343" mass="37533">MDTEKPKTIRGEMHDLTDATLVPNRRVVRLLLKQCNALEEIGSPEVDALLTRLLGAKGCDCLIEMPFHCDYGYNIRLGDNIYMNVNCVLLDVCKITISNRMLLAPNMQLYTASHSLDSTMRAAKLEIGRPIMIEDAVRIGGNVVIVPGVRIGRGSVIAKMIRGDLYIAADPTLAEDRRAARELTRQFNDITQAESPEAQAVMKQLFGGMGKDCLVEMPFRCDYGYNIRVGDNFLMNFNCVFLDGCEITIGDRVMVGPNVQLYTASHPLDPEVRSSGLELGKPITIEDDVWIGGNTVVVPGVRIGRGVVIGAGSVVTKDVPPMCVYAGNPAKFIKKIELSPSSS</sequence>
<evidence type="ECO:0000313" key="5">
    <source>
        <dbReference type="EMBL" id="KAG2522352.1"/>
    </source>
</evidence>
<dbReference type="Pfam" id="PF00132">
    <property type="entry name" value="Hexapep"/>
    <property type="match status" value="1"/>
</dbReference>
<dbReference type="CDD" id="cd03357">
    <property type="entry name" value="LbH_MAT_GAT"/>
    <property type="match status" value="1"/>
</dbReference>
<dbReference type="InterPro" id="IPR011004">
    <property type="entry name" value="Trimer_LpxA-like_sf"/>
</dbReference>
<evidence type="ECO:0000313" key="8">
    <source>
        <dbReference type="Proteomes" id="UP000285624"/>
    </source>
</evidence>
<dbReference type="GO" id="GO:0016407">
    <property type="term" value="F:acetyltransferase activity"/>
    <property type="evidence" value="ECO:0007669"/>
    <property type="project" value="InterPro"/>
</dbReference>
<evidence type="ECO:0000259" key="3">
    <source>
        <dbReference type="SMART" id="SM01266"/>
    </source>
</evidence>
<dbReference type="EMBL" id="JPWV03000210">
    <property type="protein sequence ID" value="KAG2521166.1"/>
    <property type="molecule type" value="Genomic_DNA"/>
</dbReference>
<dbReference type="Proteomes" id="UP000285624">
    <property type="component" value="Unassembled WGS sequence"/>
</dbReference>
<reference evidence="8 9" key="2">
    <citation type="submission" date="2018-07" db="EMBL/GenBank/DDBJ databases">
        <title>Genome sequencing of oomycete isolates from Chile give support for New Zealand origin for Phytophthora kernoviae and make available the first Nothophytophthora sp. genome.</title>
        <authorList>
            <person name="Studholme D.J."/>
            <person name="Sanfuentes E."/>
            <person name="Panda P."/>
            <person name="Hill R."/>
            <person name="Sambles C."/>
            <person name="Grant M."/>
            <person name="Williams N.M."/>
            <person name="Mcdougal R.L."/>
        </authorList>
    </citation>
    <scope>NUCLEOTIDE SEQUENCE [LARGE SCALE GENOMIC DNA]</scope>
    <source>
        <strain evidence="6">Chile2</strain>
        <strain evidence="7">Chile4</strain>
    </source>
</reference>
<feature type="domain" description="Maltose/galactoside acetyltransferase" evidence="3">
    <location>
        <begin position="5"/>
        <end position="59"/>
    </location>
</feature>
<dbReference type="InterPro" id="IPR018357">
    <property type="entry name" value="Hexapep_transf_CS"/>
</dbReference>
<name>A0A3R7JS30_9STRA</name>
<dbReference type="Proteomes" id="UP000785171">
    <property type="component" value="Unassembled WGS sequence"/>
</dbReference>
<dbReference type="Pfam" id="PF14602">
    <property type="entry name" value="Hexapep_2"/>
    <property type="match status" value="1"/>
</dbReference>
<dbReference type="Pfam" id="PF12464">
    <property type="entry name" value="Mac"/>
    <property type="match status" value="1"/>
</dbReference>
<dbReference type="InterPro" id="IPR001451">
    <property type="entry name" value="Hexapep"/>
</dbReference>
<reference evidence="4" key="3">
    <citation type="submission" date="2020-06" db="EMBL/GenBank/DDBJ databases">
        <authorList>
            <person name="Studholme D.J."/>
        </authorList>
    </citation>
    <scope>NUCLEOTIDE SEQUENCE</scope>
    <source>
        <strain evidence="4">NZFS 2646</strain>
        <strain evidence="5">NZFS 3630</strain>
    </source>
</reference>
<evidence type="ECO:0000256" key="2">
    <source>
        <dbReference type="ARBA" id="ARBA00022679"/>
    </source>
</evidence>
<dbReference type="EMBL" id="MBDN02000116">
    <property type="protein sequence ID" value="RLN80237.1"/>
    <property type="molecule type" value="Genomic_DNA"/>
</dbReference>
<comment type="similarity">
    <text evidence="1">Belongs to the transferase hexapeptide repeat family.</text>
</comment>
<dbReference type="SMART" id="SM01266">
    <property type="entry name" value="Mac"/>
    <property type="match status" value="2"/>
</dbReference>
<comment type="caution">
    <text evidence="6">The sequence shown here is derived from an EMBL/GenBank/DDBJ whole genome shotgun (WGS) entry which is preliminary data.</text>
</comment>
<dbReference type="PROSITE" id="PS00101">
    <property type="entry name" value="HEXAPEP_TRANSFERASES"/>
    <property type="match status" value="1"/>
</dbReference>
<dbReference type="STRING" id="325452.A0A3R7JS30"/>
<dbReference type="EMBL" id="MAYM02001980">
    <property type="protein sequence ID" value="RLN06336.1"/>
    <property type="molecule type" value="Genomic_DNA"/>
</dbReference>
<evidence type="ECO:0000313" key="7">
    <source>
        <dbReference type="EMBL" id="RLN80237.1"/>
    </source>
</evidence>
<dbReference type="InterPro" id="IPR024688">
    <property type="entry name" value="Mac_dom"/>
</dbReference>
<organism evidence="6 9">
    <name type="scientific">Phytophthora kernoviae</name>
    <dbReference type="NCBI Taxonomy" id="325452"/>
    <lineage>
        <taxon>Eukaryota</taxon>
        <taxon>Sar</taxon>
        <taxon>Stramenopiles</taxon>
        <taxon>Oomycota</taxon>
        <taxon>Peronosporomycetes</taxon>
        <taxon>Peronosporales</taxon>
        <taxon>Peronosporaceae</taxon>
        <taxon>Phytophthora</taxon>
    </lineage>
</organism>
<dbReference type="PANTHER" id="PTHR23416">
    <property type="entry name" value="SIALIC ACID SYNTHASE-RELATED"/>
    <property type="match status" value="1"/>
</dbReference>
<reference evidence="4" key="1">
    <citation type="journal article" date="2015" name="Genom Data">
        <title>Genome sequences of six Phytophthora species associated with forests in New Zealand.</title>
        <authorList>
            <person name="Studholme D.J."/>
            <person name="McDougal R.L."/>
            <person name="Sambles C."/>
            <person name="Hansen E."/>
            <person name="Hardy G."/>
            <person name="Grant M."/>
            <person name="Ganley R.J."/>
            <person name="Williams N.M."/>
        </authorList>
    </citation>
    <scope>NUCLEOTIDE SEQUENCE</scope>
    <source>
        <strain evidence="4">NZFS 2646</strain>
        <strain evidence="5">NZFS 3630</strain>
    </source>
</reference>
<evidence type="ECO:0000313" key="6">
    <source>
        <dbReference type="EMBL" id="RLN06336.1"/>
    </source>
</evidence>
<dbReference type="Gene3D" id="2.160.10.10">
    <property type="entry name" value="Hexapeptide repeat proteins"/>
    <property type="match status" value="2"/>
</dbReference>